<protein>
    <submittedName>
        <fullName evidence="1">Uncharacterized protein</fullName>
    </submittedName>
</protein>
<name>A0ACC0BPH8_CATRO</name>
<evidence type="ECO:0000313" key="2">
    <source>
        <dbReference type="Proteomes" id="UP001060085"/>
    </source>
</evidence>
<dbReference type="Proteomes" id="UP001060085">
    <property type="component" value="Linkage Group LG03"/>
</dbReference>
<gene>
    <name evidence="1" type="ORF">M9H77_14871</name>
</gene>
<evidence type="ECO:0000313" key="1">
    <source>
        <dbReference type="EMBL" id="KAI5674507.1"/>
    </source>
</evidence>
<organism evidence="1 2">
    <name type="scientific">Catharanthus roseus</name>
    <name type="common">Madagascar periwinkle</name>
    <name type="synonym">Vinca rosea</name>
    <dbReference type="NCBI Taxonomy" id="4058"/>
    <lineage>
        <taxon>Eukaryota</taxon>
        <taxon>Viridiplantae</taxon>
        <taxon>Streptophyta</taxon>
        <taxon>Embryophyta</taxon>
        <taxon>Tracheophyta</taxon>
        <taxon>Spermatophyta</taxon>
        <taxon>Magnoliopsida</taxon>
        <taxon>eudicotyledons</taxon>
        <taxon>Gunneridae</taxon>
        <taxon>Pentapetalae</taxon>
        <taxon>asterids</taxon>
        <taxon>lamiids</taxon>
        <taxon>Gentianales</taxon>
        <taxon>Apocynaceae</taxon>
        <taxon>Rauvolfioideae</taxon>
        <taxon>Vinceae</taxon>
        <taxon>Catharanthinae</taxon>
        <taxon>Catharanthus</taxon>
    </lineage>
</organism>
<accession>A0ACC0BPH8</accession>
<keyword evidence="2" id="KW-1185">Reference proteome</keyword>
<proteinExistence type="predicted"/>
<sequence length="129" mass="15414">MDPNLWIVRMTMRVLSYYEMHRMFCFNLYSMNNDEEMHYLWTIPPHYAKEEIHILVEFEQIQQYSIPITQDINTTNMTEHITTVTQMVSNESSILYPTVNDDDDEIDQSDRDDVVSSQYESDDDNRTGE</sequence>
<comment type="caution">
    <text evidence="1">The sequence shown here is derived from an EMBL/GenBank/DDBJ whole genome shotgun (WGS) entry which is preliminary data.</text>
</comment>
<reference evidence="2" key="1">
    <citation type="journal article" date="2023" name="Nat. Plants">
        <title>Single-cell RNA sequencing provides a high-resolution roadmap for understanding the multicellular compartmentation of specialized metabolism.</title>
        <authorList>
            <person name="Sun S."/>
            <person name="Shen X."/>
            <person name="Li Y."/>
            <person name="Li Y."/>
            <person name="Wang S."/>
            <person name="Li R."/>
            <person name="Zhang H."/>
            <person name="Shen G."/>
            <person name="Guo B."/>
            <person name="Wei J."/>
            <person name="Xu J."/>
            <person name="St-Pierre B."/>
            <person name="Chen S."/>
            <person name="Sun C."/>
        </authorList>
    </citation>
    <scope>NUCLEOTIDE SEQUENCE [LARGE SCALE GENOMIC DNA]</scope>
</reference>
<dbReference type="EMBL" id="CM044703">
    <property type="protein sequence ID" value="KAI5674507.1"/>
    <property type="molecule type" value="Genomic_DNA"/>
</dbReference>